<dbReference type="Gene3D" id="3.90.79.10">
    <property type="entry name" value="Nucleoside Triphosphate Pyrophosphohydrolase"/>
    <property type="match status" value="1"/>
</dbReference>
<dbReference type="InterPro" id="IPR015797">
    <property type="entry name" value="NUDIX_hydrolase-like_dom_sf"/>
</dbReference>
<evidence type="ECO:0000256" key="2">
    <source>
        <dbReference type="ARBA" id="ARBA00022801"/>
    </source>
</evidence>
<dbReference type="eggNOG" id="COG0494">
    <property type="taxonomic scope" value="Bacteria"/>
</dbReference>
<dbReference type="GO" id="GO:0005829">
    <property type="term" value="C:cytosol"/>
    <property type="evidence" value="ECO:0007669"/>
    <property type="project" value="TreeGrafter"/>
</dbReference>
<dbReference type="Pfam" id="PF00293">
    <property type="entry name" value="NUDIX"/>
    <property type="match status" value="1"/>
</dbReference>
<evidence type="ECO:0000259" key="3">
    <source>
        <dbReference type="PROSITE" id="PS51462"/>
    </source>
</evidence>
<dbReference type="PANTHER" id="PTHR11839">
    <property type="entry name" value="UDP/ADP-SUGAR PYROPHOSPHATASE"/>
    <property type="match status" value="1"/>
</dbReference>
<dbReference type="EMBL" id="AAXG02000015">
    <property type="protein sequence ID" value="EDM99789.1"/>
    <property type="molecule type" value="Genomic_DNA"/>
</dbReference>
<keyword evidence="5" id="KW-1185">Reference proteome</keyword>
<dbReference type="InterPro" id="IPR020084">
    <property type="entry name" value="NUDIX_hydrolase_CS"/>
</dbReference>
<dbReference type="PROSITE" id="PS51462">
    <property type="entry name" value="NUDIX"/>
    <property type="match status" value="1"/>
</dbReference>
<dbReference type="Proteomes" id="UP000003639">
    <property type="component" value="Unassembled WGS sequence"/>
</dbReference>
<dbReference type="PROSITE" id="PS00893">
    <property type="entry name" value="NUDIX_BOX"/>
    <property type="match status" value="1"/>
</dbReference>
<reference evidence="4 5" key="1">
    <citation type="submission" date="2007-04" db="EMBL/GenBank/DDBJ databases">
        <authorList>
            <person name="Fulton L."/>
            <person name="Clifton S."/>
            <person name="Fulton B."/>
            <person name="Xu J."/>
            <person name="Minx P."/>
            <person name="Pepin K.H."/>
            <person name="Johnson M."/>
            <person name="Thiruvilangam P."/>
            <person name="Bhonagiri V."/>
            <person name="Nash W.E."/>
            <person name="Mardis E.R."/>
            <person name="Wilson R.K."/>
        </authorList>
    </citation>
    <scope>NUCLEOTIDE SEQUENCE [LARGE SCALE GENOMIC DNA]</scope>
    <source>
        <strain evidence="4 5">ATCC 29799</strain>
    </source>
</reference>
<evidence type="ECO:0000256" key="1">
    <source>
        <dbReference type="ARBA" id="ARBA00001946"/>
    </source>
</evidence>
<protein>
    <submittedName>
        <fullName evidence="4">Hydrolase, NUDIX family</fullName>
    </submittedName>
</protein>
<organism evidence="4 5">
    <name type="scientific">Pseudoflavonifractor capillosus ATCC 29799</name>
    <dbReference type="NCBI Taxonomy" id="411467"/>
    <lineage>
        <taxon>Bacteria</taxon>
        <taxon>Bacillati</taxon>
        <taxon>Bacillota</taxon>
        <taxon>Clostridia</taxon>
        <taxon>Eubacteriales</taxon>
        <taxon>Oscillospiraceae</taxon>
        <taxon>Pseudoflavonifractor</taxon>
    </lineage>
</organism>
<dbReference type="PANTHER" id="PTHR11839:SF18">
    <property type="entry name" value="NUDIX HYDROLASE DOMAIN-CONTAINING PROTEIN"/>
    <property type="match status" value="1"/>
</dbReference>
<dbReference type="GO" id="GO:0016787">
    <property type="term" value="F:hydrolase activity"/>
    <property type="evidence" value="ECO:0007669"/>
    <property type="project" value="UniProtKB-KW"/>
</dbReference>
<dbReference type="AlphaFoldDB" id="A6NWD2"/>
<gene>
    <name evidence="4" type="ORF">BACCAP_02526</name>
</gene>
<proteinExistence type="predicted"/>
<keyword evidence="2 4" id="KW-0378">Hydrolase</keyword>
<feature type="domain" description="Nudix hydrolase" evidence="3">
    <location>
        <begin position="45"/>
        <end position="173"/>
    </location>
</feature>
<dbReference type="SUPFAM" id="SSF55811">
    <property type="entry name" value="Nudix"/>
    <property type="match status" value="1"/>
</dbReference>
<comment type="caution">
    <text evidence="4">The sequence shown here is derived from an EMBL/GenBank/DDBJ whole genome shotgun (WGS) entry which is preliminary data.</text>
</comment>
<name>A6NWD2_9FIRM</name>
<dbReference type="GO" id="GO:0019693">
    <property type="term" value="P:ribose phosphate metabolic process"/>
    <property type="evidence" value="ECO:0007669"/>
    <property type="project" value="TreeGrafter"/>
</dbReference>
<reference evidence="4 5" key="2">
    <citation type="submission" date="2007-06" db="EMBL/GenBank/DDBJ databases">
        <title>Draft genome sequence of Pseudoflavonifractor capillosus ATCC 29799.</title>
        <authorList>
            <person name="Sudarsanam P."/>
            <person name="Ley R."/>
            <person name="Guruge J."/>
            <person name="Turnbaugh P.J."/>
            <person name="Mahowald M."/>
            <person name="Liep D."/>
            <person name="Gordon J."/>
        </authorList>
    </citation>
    <scope>NUCLEOTIDE SEQUENCE [LARGE SCALE GENOMIC DNA]</scope>
    <source>
        <strain evidence="4 5">ATCC 29799</strain>
    </source>
</reference>
<sequence>MGRFMMELTEKTLESREIFRGRIVTLKVDKIELPDGHQSGREVVEHPGGVAVLPLDDQDMVTLVRQYRYPFGKVITELPAGKLDGPEDHRVAALRELSEEVGLEPEELTYMGCLYASPGFCTEVLHMYLARGLKQGACHPDEGEFLERIKVPFDQLVEQVMNNEISDAKTVAAVLKAKTLLGR</sequence>
<dbReference type="STRING" id="411467.BACCAP_02526"/>
<comment type="cofactor">
    <cofactor evidence="1">
        <name>Mg(2+)</name>
        <dbReference type="ChEBI" id="CHEBI:18420"/>
    </cofactor>
</comment>
<dbReference type="InterPro" id="IPR000086">
    <property type="entry name" value="NUDIX_hydrolase_dom"/>
</dbReference>
<accession>A6NWD2</accession>
<evidence type="ECO:0000313" key="4">
    <source>
        <dbReference type="EMBL" id="EDM99789.1"/>
    </source>
</evidence>
<dbReference type="GO" id="GO:0006753">
    <property type="term" value="P:nucleoside phosphate metabolic process"/>
    <property type="evidence" value="ECO:0007669"/>
    <property type="project" value="TreeGrafter"/>
</dbReference>
<dbReference type="FunFam" id="3.90.79.10:FF:000024">
    <property type="entry name" value="ADP-ribose pyrophosphatase"/>
    <property type="match status" value="1"/>
</dbReference>
<evidence type="ECO:0000313" key="5">
    <source>
        <dbReference type="Proteomes" id="UP000003639"/>
    </source>
</evidence>